<gene>
    <name evidence="2" type="ORF">FLAG1_11910</name>
</gene>
<dbReference type="EMBL" id="JXCE01001175">
    <property type="protein sequence ID" value="KPA35391.1"/>
    <property type="molecule type" value="Genomic_DNA"/>
</dbReference>
<evidence type="ECO:0000256" key="1">
    <source>
        <dbReference type="SAM" id="MobiDB-lite"/>
    </source>
</evidence>
<protein>
    <submittedName>
        <fullName evidence="2">Uncharacterized protein</fullName>
    </submittedName>
</protein>
<feature type="compositionally biased region" description="Polar residues" evidence="1">
    <location>
        <begin position="156"/>
        <end position="175"/>
    </location>
</feature>
<evidence type="ECO:0000313" key="2">
    <source>
        <dbReference type="EMBL" id="KPA35391.1"/>
    </source>
</evidence>
<accession>A0A0N0DAI7</accession>
<sequence length="190" mass="21260">MGARERESLAELRKLSFGAHVVNSVASTLGEVGRLTPEFIKAAPYDDLAMKFLKHMWNTDLKKESEDIMEDPKFDTEVHREDFKFILTKLPLQSEVRSEASISGIEEPACKENTQGPRQPPISKRSWDEGEVSPTAQSLQKKARTSTRAQAELPAAQNTGGSLQEHQTPNLGSPITSLRYVQPFEAFYAR</sequence>
<name>A0A0N0DAI7_FUSLA</name>
<dbReference type="Proteomes" id="UP000037904">
    <property type="component" value="Unassembled WGS sequence"/>
</dbReference>
<keyword evidence="3" id="KW-1185">Reference proteome</keyword>
<organism evidence="2 3">
    <name type="scientific">Fusarium langsethiae</name>
    <dbReference type="NCBI Taxonomy" id="179993"/>
    <lineage>
        <taxon>Eukaryota</taxon>
        <taxon>Fungi</taxon>
        <taxon>Dikarya</taxon>
        <taxon>Ascomycota</taxon>
        <taxon>Pezizomycotina</taxon>
        <taxon>Sordariomycetes</taxon>
        <taxon>Hypocreomycetidae</taxon>
        <taxon>Hypocreales</taxon>
        <taxon>Nectriaceae</taxon>
        <taxon>Fusarium</taxon>
    </lineage>
</organism>
<dbReference type="AlphaFoldDB" id="A0A0N0DAI7"/>
<evidence type="ECO:0000313" key="3">
    <source>
        <dbReference type="Proteomes" id="UP000037904"/>
    </source>
</evidence>
<comment type="caution">
    <text evidence="2">The sequence shown here is derived from an EMBL/GenBank/DDBJ whole genome shotgun (WGS) entry which is preliminary data.</text>
</comment>
<feature type="region of interest" description="Disordered" evidence="1">
    <location>
        <begin position="96"/>
        <end position="175"/>
    </location>
</feature>
<reference evidence="2 3" key="1">
    <citation type="submission" date="2015-04" db="EMBL/GenBank/DDBJ databases">
        <title>The draft genome sequence of Fusarium langsethiae, a T-2/HT-2 mycotoxin producer.</title>
        <authorList>
            <person name="Lysoe E."/>
            <person name="Divon H.H."/>
            <person name="Terzi V."/>
            <person name="Orru L."/>
            <person name="Lamontanara A."/>
            <person name="Kolseth A.-K."/>
            <person name="Frandsen R.J."/>
            <person name="Nielsen K."/>
            <person name="Thrane U."/>
        </authorList>
    </citation>
    <scope>NUCLEOTIDE SEQUENCE [LARGE SCALE GENOMIC DNA]</scope>
    <source>
        <strain evidence="2 3">Fl201059</strain>
    </source>
</reference>
<proteinExistence type="predicted"/>